<dbReference type="STRING" id="6280.A0A0N4TJB9"/>
<organism evidence="4">
    <name type="scientific">Brugia pahangi</name>
    <name type="common">Filarial nematode worm</name>
    <dbReference type="NCBI Taxonomy" id="6280"/>
    <lineage>
        <taxon>Eukaryota</taxon>
        <taxon>Metazoa</taxon>
        <taxon>Ecdysozoa</taxon>
        <taxon>Nematoda</taxon>
        <taxon>Chromadorea</taxon>
        <taxon>Rhabditida</taxon>
        <taxon>Spirurina</taxon>
        <taxon>Spiruromorpha</taxon>
        <taxon>Filarioidea</taxon>
        <taxon>Onchocercidae</taxon>
        <taxon>Brugia</taxon>
    </lineage>
</organism>
<keyword evidence="3" id="KW-1185">Reference proteome</keyword>
<evidence type="ECO:0000313" key="4">
    <source>
        <dbReference type="WBParaSite" id="BPAG_0000839201-mRNA-1"/>
    </source>
</evidence>
<keyword evidence="1" id="KW-0175">Coiled coil</keyword>
<dbReference type="Proteomes" id="UP000278627">
    <property type="component" value="Unassembled WGS sequence"/>
</dbReference>
<evidence type="ECO:0000313" key="2">
    <source>
        <dbReference type="EMBL" id="VDN89540.1"/>
    </source>
</evidence>
<feature type="coiled-coil region" evidence="1">
    <location>
        <begin position="198"/>
        <end position="316"/>
    </location>
</feature>
<reference evidence="4" key="1">
    <citation type="submission" date="2017-02" db="UniProtKB">
        <authorList>
            <consortium name="WormBaseParasite"/>
        </authorList>
    </citation>
    <scope>IDENTIFICATION</scope>
</reference>
<gene>
    <name evidence="2" type="ORF">BPAG_LOCUS8354</name>
</gene>
<accession>A0A0N4TJB9</accession>
<dbReference type="EMBL" id="UZAD01013133">
    <property type="protein sequence ID" value="VDN89540.1"/>
    <property type="molecule type" value="Genomic_DNA"/>
</dbReference>
<dbReference type="WBParaSite" id="BPAG_0000839201-mRNA-1">
    <property type="protein sequence ID" value="BPAG_0000839201-mRNA-1"/>
    <property type="gene ID" value="BPAG_0000839201"/>
</dbReference>
<feature type="coiled-coil region" evidence="1">
    <location>
        <begin position="370"/>
        <end position="397"/>
    </location>
</feature>
<evidence type="ECO:0000313" key="3">
    <source>
        <dbReference type="Proteomes" id="UP000278627"/>
    </source>
</evidence>
<name>A0A0N4TJB9_BRUPA</name>
<reference evidence="2 3" key="2">
    <citation type="submission" date="2018-11" db="EMBL/GenBank/DDBJ databases">
        <authorList>
            <consortium name="Pathogen Informatics"/>
        </authorList>
    </citation>
    <scope>NUCLEOTIDE SEQUENCE [LARGE SCALE GENOMIC DNA]</scope>
</reference>
<sequence>MDSKRTGAIRRWFEQLLKIKLDIDPVDGWALLYKRHISVITHLLITGKFKKCEEKSSQDAYTKAFQALTDQMTDASFLEYLKPDLAAMGDNFEVAKFLVVFLNELRISLEMVFEEDYGLSEEENKHIGAVLHYLEDHQNWDHYESWPAVLFESGESTDLKSFITPKICRSSHYGKTDIRRSPLSEIVSSPRSRELRIIREKDRKIKTLSERCKLLEYEKDDLESLLRTANQEIKKLAKSLSEITCAVSEKDARCHTLGTELDEWRNKTATAEEECNQLNLQLKTAKQELHTTQRQLREAEFDISSKQRTVESWEKNATLEKQWRLKMERERDVLLQVRRIHNSELEVARISKTTAEEQLLCLTTNGEAEIAELRNIIDGLRSDVKEARREKDEALINQDEKLRIKESEIAKSANMITEMKKQLSVTQLSVRNIRSLAVQIRKICGELENRRTDIQGLRLLFTGIQNRYQALEEENAQNTAMIDSLRNNAAISECQSQALAASFEEQRKKHVEAMMAKQEILNEKQRMLLEAWNQLNSSVELNMRLQDELMRRDFACHTLEQRLASAEERCSTISQHFSVSNSTLDSKPAEEMPKINCHFSEVIDVSSGALPHDFHPLPEVEDENDLLSSSSVNGDPYMLKVEPQCGRIVTTDEQEEFNTSVDSERLTELKRRNKTLPPHMRSTYATELTYTAKRFPSERLEDEIKNFRNFTPYLHKDCNDTSILISPGSLAKTKYVSRSLRSVKKHFGKILQEANTSKTSIASKSQTPLKWKN</sequence>
<proteinExistence type="predicted"/>
<protein>
    <submittedName>
        <fullName evidence="2 4">Uncharacterized protein</fullName>
    </submittedName>
</protein>
<dbReference type="AlphaFoldDB" id="A0A0N4TJB9"/>
<evidence type="ECO:0000256" key="1">
    <source>
        <dbReference type="SAM" id="Coils"/>
    </source>
</evidence>
<feature type="coiled-coil region" evidence="1">
    <location>
        <begin position="454"/>
        <end position="488"/>
    </location>
</feature>